<feature type="region of interest" description="Disordered" evidence="1">
    <location>
        <begin position="1"/>
        <end position="23"/>
    </location>
</feature>
<evidence type="ECO:0000256" key="1">
    <source>
        <dbReference type="SAM" id="MobiDB-lite"/>
    </source>
</evidence>
<dbReference type="EMBL" id="JARBHB010000004">
    <property type="protein sequence ID" value="KAJ8886986.1"/>
    <property type="molecule type" value="Genomic_DNA"/>
</dbReference>
<dbReference type="Proteomes" id="UP001159363">
    <property type="component" value="Chromosome X"/>
</dbReference>
<organism evidence="2 3">
    <name type="scientific">Dryococelus australis</name>
    <dbReference type="NCBI Taxonomy" id="614101"/>
    <lineage>
        <taxon>Eukaryota</taxon>
        <taxon>Metazoa</taxon>
        <taxon>Ecdysozoa</taxon>
        <taxon>Arthropoda</taxon>
        <taxon>Hexapoda</taxon>
        <taxon>Insecta</taxon>
        <taxon>Pterygota</taxon>
        <taxon>Neoptera</taxon>
        <taxon>Polyneoptera</taxon>
        <taxon>Phasmatodea</taxon>
        <taxon>Verophasmatodea</taxon>
        <taxon>Anareolatae</taxon>
        <taxon>Phasmatidae</taxon>
        <taxon>Eurycanthinae</taxon>
        <taxon>Dryococelus</taxon>
    </lineage>
</organism>
<feature type="region of interest" description="Disordered" evidence="1">
    <location>
        <begin position="38"/>
        <end position="59"/>
    </location>
</feature>
<reference evidence="2 3" key="1">
    <citation type="submission" date="2023-02" db="EMBL/GenBank/DDBJ databases">
        <title>LHISI_Scaffold_Assembly.</title>
        <authorList>
            <person name="Stuart O.P."/>
            <person name="Cleave R."/>
            <person name="Magrath M.J.L."/>
            <person name="Mikheyev A.S."/>
        </authorList>
    </citation>
    <scope>NUCLEOTIDE SEQUENCE [LARGE SCALE GENOMIC DNA]</scope>
    <source>
        <strain evidence="2">Daus_M_001</strain>
        <tissue evidence="2">Leg muscle</tissue>
    </source>
</reference>
<evidence type="ECO:0000313" key="2">
    <source>
        <dbReference type="EMBL" id="KAJ8886986.1"/>
    </source>
</evidence>
<protein>
    <submittedName>
        <fullName evidence="2">Uncharacterized protein</fullName>
    </submittedName>
</protein>
<name>A0ABQ9HSC8_9NEOP</name>
<evidence type="ECO:0000313" key="3">
    <source>
        <dbReference type="Proteomes" id="UP001159363"/>
    </source>
</evidence>
<keyword evidence="3" id="KW-1185">Reference proteome</keyword>
<proteinExistence type="predicted"/>
<comment type="caution">
    <text evidence="2">The sequence shown here is derived from an EMBL/GenBank/DDBJ whole genome shotgun (WGS) entry which is preliminary data.</text>
</comment>
<sequence>MDSLSEFKGYEAQENWNQEGNGSIKDFVDSEEITSDGFRHALPASSAERTQDQQFRRSVRGQDQGRWRILLHTRSRLTPLTLRLWRKLWHAKQANIGFVP</sequence>
<gene>
    <name evidence="2" type="ORF">PR048_013200</name>
</gene>
<accession>A0ABQ9HSC8</accession>